<dbReference type="GO" id="GO:0005737">
    <property type="term" value="C:cytoplasm"/>
    <property type="evidence" value="ECO:0007669"/>
    <property type="project" value="TreeGrafter"/>
</dbReference>
<dbReference type="GO" id="GO:0006426">
    <property type="term" value="P:glycyl-tRNA aminoacylation"/>
    <property type="evidence" value="ECO:0007669"/>
    <property type="project" value="TreeGrafter"/>
</dbReference>
<name>A0A6G3XU11_9ACTN</name>
<dbReference type="InterPro" id="IPR027031">
    <property type="entry name" value="Gly-tRNA_synthase/POLG2"/>
</dbReference>
<dbReference type="SUPFAM" id="SSF52954">
    <property type="entry name" value="Class II aaRS ABD-related"/>
    <property type="match status" value="1"/>
</dbReference>
<dbReference type="EMBL" id="JAAGMN010008942">
    <property type="protein sequence ID" value="NEE20990.1"/>
    <property type="molecule type" value="Genomic_DNA"/>
</dbReference>
<protein>
    <submittedName>
        <fullName evidence="1">Glycine--tRNA ligase</fullName>
        <ecNumber evidence="1">6.1.1.14</ecNumber>
    </submittedName>
</protein>
<dbReference type="AlphaFoldDB" id="A0A6G3XU11"/>
<sequence>GVGRAMLAFLLDAYVEDEAPNAKGVMEKRTVMRLDPRLAPVKVAVLPLSRNPQLSPKAKGLATDLRKNWNIEFDDA</sequence>
<keyword evidence="1" id="KW-0436">Ligase</keyword>
<organism evidence="1">
    <name type="scientific">Streptomyces sp. SID7499</name>
    <dbReference type="NCBI Taxonomy" id="2706086"/>
    <lineage>
        <taxon>Bacteria</taxon>
        <taxon>Bacillati</taxon>
        <taxon>Actinomycetota</taxon>
        <taxon>Actinomycetes</taxon>
        <taxon>Kitasatosporales</taxon>
        <taxon>Streptomycetaceae</taxon>
        <taxon>Streptomyces</taxon>
    </lineage>
</organism>
<evidence type="ECO:0000313" key="1">
    <source>
        <dbReference type="EMBL" id="NEE20990.1"/>
    </source>
</evidence>
<accession>A0A6G3XU11</accession>
<dbReference type="Gene3D" id="3.30.930.10">
    <property type="entry name" value="Bira Bifunctional Protein, Domain 2"/>
    <property type="match status" value="1"/>
</dbReference>
<dbReference type="PANTHER" id="PTHR10745">
    <property type="entry name" value="GLYCYL-TRNA SYNTHETASE/DNA POLYMERASE SUBUNIT GAMMA-2"/>
    <property type="match status" value="1"/>
</dbReference>
<gene>
    <name evidence="1" type="ORF">G3M58_82835</name>
</gene>
<proteinExistence type="predicted"/>
<dbReference type="Gene3D" id="3.40.50.800">
    <property type="entry name" value="Anticodon-binding domain"/>
    <property type="match status" value="1"/>
</dbReference>
<dbReference type="InterPro" id="IPR045864">
    <property type="entry name" value="aa-tRNA-synth_II/BPL/LPL"/>
</dbReference>
<reference evidence="1" key="1">
    <citation type="submission" date="2020-01" db="EMBL/GenBank/DDBJ databases">
        <title>Insect and environment-associated Actinomycetes.</title>
        <authorList>
            <person name="Currrie C."/>
            <person name="Chevrette M."/>
            <person name="Carlson C."/>
            <person name="Stubbendieck R."/>
            <person name="Wendt-Pienkowski E."/>
        </authorList>
    </citation>
    <scope>NUCLEOTIDE SEQUENCE</scope>
    <source>
        <strain evidence="1">SID7499</strain>
    </source>
</reference>
<comment type="caution">
    <text evidence="1">The sequence shown here is derived from an EMBL/GenBank/DDBJ whole genome shotgun (WGS) entry which is preliminary data.</text>
</comment>
<feature type="non-terminal residue" evidence="1">
    <location>
        <position position="76"/>
    </location>
</feature>
<dbReference type="InterPro" id="IPR036621">
    <property type="entry name" value="Anticodon-bd_dom_sf"/>
</dbReference>
<feature type="non-terminal residue" evidence="1">
    <location>
        <position position="1"/>
    </location>
</feature>
<dbReference type="PANTHER" id="PTHR10745:SF8">
    <property type="entry name" value="DNA POLYMERASE SUBUNIT GAMMA-2, MITOCHONDRIAL"/>
    <property type="match status" value="1"/>
</dbReference>
<dbReference type="GO" id="GO:0004820">
    <property type="term" value="F:glycine-tRNA ligase activity"/>
    <property type="evidence" value="ECO:0007669"/>
    <property type="project" value="UniProtKB-EC"/>
</dbReference>
<dbReference type="EC" id="6.1.1.14" evidence="1"/>